<dbReference type="KEGG" id="bko:CKF48_00515"/>
<dbReference type="OrthoDB" id="9816297at2"/>
<evidence type="ECO:0000256" key="2">
    <source>
        <dbReference type="ARBA" id="ARBA00022840"/>
    </source>
</evidence>
<keyword evidence="5" id="KW-1185">Reference proteome</keyword>
<dbReference type="EMBL" id="CP022983">
    <property type="protein sequence ID" value="ASV65937.1"/>
    <property type="molecule type" value="Genomic_DNA"/>
</dbReference>
<dbReference type="GO" id="GO:0009898">
    <property type="term" value="C:cytoplasmic side of plasma membrane"/>
    <property type="evidence" value="ECO:0007669"/>
    <property type="project" value="TreeGrafter"/>
</dbReference>
<dbReference type="InterPro" id="IPR027417">
    <property type="entry name" value="P-loop_NTPase"/>
</dbReference>
<keyword evidence="1" id="KW-0547">Nucleotide-binding</keyword>
<dbReference type="PIRSF" id="PIRSF003092">
    <property type="entry name" value="MinD"/>
    <property type="match status" value="1"/>
</dbReference>
<dbReference type="GO" id="GO:0005829">
    <property type="term" value="C:cytosol"/>
    <property type="evidence" value="ECO:0007669"/>
    <property type="project" value="TreeGrafter"/>
</dbReference>
<organism evidence="4 5">
    <name type="scientific">Cytobacillus kochii</name>
    <dbReference type="NCBI Taxonomy" id="859143"/>
    <lineage>
        <taxon>Bacteria</taxon>
        <taxon>Bacillati</taxon>
        <taxon>Bacillota</taxon>
        <taxon>Bacilli</taxon>
        <taxon>Bacillales</taxon>
        <taxon>Bacillaceae</taxon>
        <taxon>Cytobacillus</taxon>
    </lineage>
</organism>
<dbReference type="InterPro" id="IPR033875">
    <property type="entry name" value="FlhG"/>
</dbReference>
<dbReference type="AlphaFoldDB" id="A0A248TCM7"/>
<evidence type="ECO:0000259" key="3">
    <source>
        <dbReference type="Pfam" id="PF13614"/>
    </source>
</evidence>
<evidence type="ECO:0000256" key="1">
    <source>
        <dbReference type="ARBA" id="ARBA00022741"/>
    </source>
</evidence>
<accession>A0A248TCM7</accession>
<protein>
    <recommendedName>
        <fullName evidence="3">AAA domain-containing protein</fullName>
    </recommendedName>
</protein>
<dbReference type="InterPro" id="IPR025501">
    <property type="entry name" value="MinD_FleN"/>
</dbReference>
<dbReference type="GO" id="GO:0016887">
    <property type="term" value="F:ATP hydrolysis activity"/>
    <property type="evidence" value="ECO:0007669"/>
    <property type="project" value="TreeGrafter"/>
</dbReference>
<keyword evidence="2" id="KW-0067">ATP-binding</keyword>
<dbReference type="PANTHER" id="PTHR43384:SF4">
    <property type="entry name" value="CELLULOSE BIOSYNTHESIS PROTEIN BCSQ-RELATED"/>
    <property type="match status" value="1"/>
</dbReference>
<sequence>MYDQAAKLRDHLRNNQPFIDQEGRVISVISGKGGVGKSNISLNLSILLKEQQKKVLLIDMDIGMGNQDILIGRSFPFTLADYFHEKRSFNELIEKGPLGIDMIAGGSGLSNILQLDKQKVDNFLDDLSVVLRTYDFIILDMGAGMSLEAVSFISSSKEVIVVTTPEPPAIMDAYGAIKQIARNQSDIQFSMIMNRVDDIQQAGEAYERISAVVKKFLQLEIVYLGCVFEDKKVKKAVQHQVPFVQLDRQGQAAKQLALITSQLLNEIERMEQGSGTSFIQRLKHLLLSRR</sequence>
<proteinExistence type="predicted"/>
<dbReference type="CDD" id="cd02038">
    <property type="entry name" value="FlhG-like"/>
    <property type="match status" value="1"/>
</dbReference>
<dbReference type="PANTHER" id="PTHR43384">
    <property type="entry name" value="SEPTUM SITE-DETERMINING PROTEIN MIND HOMOLOG, CHLOROPLASTIC-RELATED"/>
    <property type="match status" value="1"/>
</dbReference>
<feature type="domain" description="AAA" evidence="3">
    <location>
        <begin position="24"/>
        <end position="182"/>
    </location>
</feature>
<dbReference type="RefSeq" id="WP_095369512.1">
    <property type="nucleotide sequence ID" value="NZ_CP022983.1"/>
</dbReference>
<reference evidence="4 5" key="1">
    <citation type="submission" date="2017-08" db="EMBL/GenBank/DDBJ databases">
        <title>Complete Genome Sequence of Bacillus kochii Oregon-R-modENCODE STRAIN BDGP4, isolated from Drosophila melanogaster gut.</title>
        <authorList>
            <person name="Wan K.H."/>
            <person name="Yu C."/>
            <person name="Park S."/>
            <person name="Hammonds A.S."/>
            <person name="Booth B.W."/>
            <person name="Celniker S.E."/>
        </authorList>
    </citation>
    <scope>NUCLEOTIDE SEQUENCE [LARGE SCALE GENOMIC DNA]</scope>
    <source>
        <strain evidence="4 5">BDGP4</strain>
    </source>
</reference>
<evidence type="ECO:0000313" key="4">
    <source>
        <dbReference type="EMBL" id="ASV65937.1"/>
    </source>
</evidence>
<dbReference type="Gene3D" id="3.40.50.300">
    <property type="entry name" value="P-loop containing nucleotide triphosphate hydrolases"/>
    <property type="match status" value="1"/>
</dbReference>
<dbReference type="SUPFAM" id="SSF52540">
    <property type="entry name" value="P-loop containing nucleoside triphosphate hydrolases"/>
    <property type="match status" value="1"/>
</dbReference>
<name>A0A248TCM7_9BACI</name>
<dbReference type="InterPro" id="IPR025669">
    <property type="entry name" value="AAA_dom"/>
</dbReference>
<dbReference type="GO" id="GO:0051782">
    <property type="term" value="P:negative regulation of cell division"/>
    <property type="evidence" value="ECO:0007669"/>
    <property type="project" value="TreeGrafter"/>
</dbReference>
<gene>
    <name evidence="4" type="ORF">CKF48_00515</name>
</gene>
<dbReference type="Proteomes" id="UP000215137">
    <property type="component" value="Chromosome"/>
</dbReference>
<evidence type="ECO:0000313" key="5">
    <source>
        <dbReference type="Proteomes" id="UP000215137"/>
    </source>
</evidence>
<dbReference type="GO" id="GO:0005524">
    <property type="term" value="F:ATP binding"/>
    <property type="evidence" value="ECO:0007669"/>
    <property type="project" value="UniProtKB-KW"/>
</dbReference>
<dbReference type="InterPro" id="IPR050625">
    <property type="entry name" value="ParA/MinD_ATPase"/>
</dbReference>
<dbReference type="Pfam" id="PF13614">
    <property type="entry name" value="AAA_31"/>
    <property type="match status" value="1"/>
</dbReference>